<keyword evidence="3" id="KW-1185">Reference proteome</keyword>
<dbReference type="Pfam" id="PF21806">
    <property type="entry name" value="DUF6879"/>
    <property type="match status" value="1"/>
</dbReference>
<dbReference type="RefSeq" id="WP_204021315.1">
    <property type="nucleotide sequence ID" value="NZ_BOOW01000006.1"/>
</dbReference>
<accession>A0A919V392</accession>
<proteinExistence type="predicted"/>
<evidence type="ECO:0000313" key="3">
    <source>
        <dbReference type="Proteomes" id="UP000606172"/>
    </source>
</evidence>
<dbReference type="EMBL" id="BOOW01000006">
    <property type="protein sequence ID" value="GII90735.1"/>
    <property type="molecule type" value="Genomic_DNA"/>
</dbReference>
<dbReference type="AlphaFoldDB" id="A0A919V392"/>
<protein>
    <recommendedName>
        <fullName evidence="1">DUF6879 domain-containing protein</fullName>
    </recommendedName>
</protein>
<dbReference type="Proteomes" id="UP000606172">
    <property type="component" value="Unassembled WGS sequence"/>
</dbReference>
<organism evidence="2 3">
    <name type="scientific">Sinosporangium siamense</name>
    <dbReference type="NCBI Taxonomy" id="1367973"/>
    <lineage>
        <taxon>Bacteria</taxon>
        <taxon>Bacillati</taxon>
        <taxon>Actinomycetota</taxon>
        <taxon>Actinomycetes</taxon>
        <taxon>Streptosporangiales</taxon>
        <taxon>Streptosporangiaceae</taxon>
        <taxon>Sinosporangium</taxon>
    </lineage>
</organism>
<dbReference type="InterPro" id="IPR049244">
    <property type="entry name" value="DUF6879"/>
</dbReference>
<feature type="domain" description="DUF6879" evidence="1">
    <location>
        <begin position="35"/>
        <end position="194"/>
    </location>
</feature>
<sequence length="206" mass="23807">MRNATVPPLIAARGKRLLRDAYLRDFRSRRAAIHNASSWKLERRQHFEEQESPSREAFRRGDWGLALRLLDAKRDSILRTLRQDRDNNSVLHRVRVVESPLTPYLQWELHSLRLQAELGKPIRVVTAEAVNPFETSGMLPEVVVLGSQVLYEVIYTEMGVPNGAIRFTDPDLVRCWEAFIQDLYHDGEDVVAYVDRRIAPLPPPQM</sequence>
<evidence type="ECO:0000259" key="1">
    <source>
        <dbReference type="Pfam" id="PF21806"/>
    </source>
</evidence>
<gene>
    <name evidence="2" type="ORF">Ssi02_09660</name>
</gene>
<reference evidence="2" key="1">
    <citation type="submission" date="2021-01" db="EMBL/GenBank/DDBJ databases">
        <title>Whole genome shotgun sequence of Sinosporangium siamense NBRC 109515.</title>
        <authorList>
            <person name="Komaki H."/>
            <person name="Tamura T."/>
        </authorList>
    </citation>
    <scope>NUCLEOTIDE SEQUENCE</scope>
    <source>
        <strain evidence="2">NBRC 109515</strain>
    </source>
</reference>
<evidence type="ECO:0000313" key="2">
    <source>
        <dbReference type="EMBL" id="GII90735.1"/>
    </source>
</evidence>
<comment type="caution">
    <text evidence="2">The sequence shown here is derived from an EMBL/GenBank/DDBJ whole genome shotgun (WGS) entry which is preliminary data.</text>
</comment>
<name>A0A919V392_9ACTN</name>